<dbReference type="Pfam" id="PF03080">
    <property type="entry name" value="Neprosin"/>
    <property type="match status" value="1"/>
</dbReference>
<evidence type="ECO:0000256" key="1">
    <source>
        <dbReference type="SAM" id="MobiDB-lite"/>
    </source>
</evidence>
<dbReference type="InterPro" id="IPR053168">
    <property type="entry name" value="Glutamic_endopeptidase"/>
</dbReference>
<organism evidence="3 4">
    <name type="scientific">Coffea arabica</name>
    <name type="common">Arabian coffee</name>
    <dbReference type="NCBI Taxonomy" id="13443"/>
    <lineage>
        <taxon>Eukaryota</taxon>
        <taxon>Viridiplantae</taxon>
        <taxon>Streptophyta</taxon>
        <taxon>Embryophyta</taxon>
        <taxon>Tracheophyta</taxon>
        <taxon>Spermatophyta</taxon>
        <taxon>Magnoliopsida</taxon>
        <taxon>eudicotyledons</taxon>
        <taxon>Gunneridae</taxon>
        <taxon>Pentapetalae</taxon>
        <taxon>asterids</taxon>
        <taxon>lamiids</taxon>
        <taxon>Gentianales</taxon>
        <taxon>Rubiaceae</taxon>
        <taxon>Ixoroideae</taxon>
        <taxon>Gardenieae complex</taxon>
        <taxon>Bertiereae - Coffeeae clade</taxon>
        <taxon>Coffeeae</taxon>
        <taxon>Coffea</taxon>
    </lineage>
</organism>
<dbReference type="PANTHER" id="PTHR31589:SF175">
    <property type="entry name" value="CARBOXYL-TERMINAL PEPTIDASE"/>
    <property type="match status" value="1"/>
</dbReference>
<feature type="region of interest" description="Disordered" evidence="1">
    <location>
        <begin position="239"/>
        <end position="287"/>
    </location>
</feature>
<dbReference type="AlphaFoldDB" id="A0A6P6XB95"/>
<feature type="region of interest" description="Disordered" evidence="1">
    <location>
        <begin position="176"/>
        <end position="197"/>
    </location>
</feature>
<evidence type="ECO:0000259" key="2">
    <source>
        <dbReference type="PROSITE" id="PS52045"/>
    </source>
</evidence>
<keyword evidence="3" id="KW-1185">Reference proteome</keyword>
<feature type="domain" description="Neprosin PEP catalytic" evidence="2">
    <location>
        <begin position="13"/>
        <end position="265"/>
    </location>
</feature>
<dbReference type="OrthoDB" id="1858978at2759"/>
<reference evidence="3" key="1">
    <citation type="journal article" date="2025" name="Foods">
        <title>Unveiling the Microbial Signatures of Arabica Coffee Cherries: Insights into Ripeness Specific Diversity, Functional Traits, and Implications for Quality and Safety.</title>
        <authorList>
            <consortium name="RefSeq"/>
            <person name="Tenea G.N."/>
            <person name="Cifuentes V."/>
            <person name="Reyes P."/>
            <person name="Cevallos-Vallejos M."/>
        </authorList>
    </citation>
    <scope>NUCLEOTIDE SEQUENCE [LARGE SCALE GENOMIC DNA]</scope>
</reference>
<protein>
    <recommendedName>
        <fullName evidence="2">Neprosin PEP catalytic domain-containing protein</fullName>
    </recommendedName>
</protein>
<sequence>MNKDDIWQKVPLKYYSLSLKYAIAYVQGDKYHGAKATINVWQPYVQNRIEFSLSQIWVVGGGGSSTNTIEAGWTVDADIFVDNKPRLFTYWTRHHYGSTGCYNVGCPGFVQTSKKMALGANISPVSTYPGPQFDISLYIVKRSHPGPRHVAAQEGQSWAWTPGPLTTVLGHTVTRVSKGSGKQSRRGLGTRSSHQHAELVRSARWSGKLSASSVGAVCGNQKVKCSRVDGENAFQANHGDHRFWSKRGIPAKGDPRLHGTPGSQPFQGNGDSRSFSSYRRTSPCWKT</sequence>
<dbReference type="RefSeq" id="XP_027124146.2">
    <property type="nucleotide sequence ID" value="XM_027268345.2"/>
</dbReference>
<dbReference type="Proteomes" id="UP001652660">
    <property type="component" value="Chromosome 1c"/>
</dbReference>
<dbReference type="PANTHER" id="PTHR31589">
    <property type="entry name" value="PROTEIN, PUTATIVE (DUF239)-RELATED-RELATED"/>
    <property type="match status" value="1"/>
</dbReference>
<dbReference type="GeneID" id="113740823"/>
<name>A0A6P6XB95_COFAR</name>
<proteinExistence type="predicted"/>
<gene>
    <name evidence="4" type="primary">LOC113740823</name>
</gene>
<dbReference type="Gene3D" id="3.90.1320.10">
    <property type="entry name" value="Outer-capsid protein sigma 3, large lobe"/>
    <property type="match status" value="1"/>
</dbReference>
<accession>A0A6P6XB95</accession>
<evidence type="ECO:0000313" key="3">
    <source>
        <dbReference type="Proteomes" id="UP001652660"/>
    </source>
</evidence>
<dbReference type="PROSITE" id="PS52045">
    <property type="entry name" value="NEPROSIN_PEP_CD"/>
    <property type="match status" value="1"/>
</dbReference>
<feature type="compositionally biased region" description="Polar residues" evidence="1">
    <location>
        <begin position="261"/>
        <end position="280"/>
    </location>
</feature>
<evidence type="ECO:0000313" key="4">
    <source>
        <dbReference type="RefSeq" id="XP_027124146.2"/>
    </source>
</evidence>
<reference evidence="4" key="2">
    <citation type="submission" date="2025-08" db="UniProtKB">
        <authorList>
            <consortium name="RefSeq"/>
        </authorList>
    </citation>
    <scope>IDENTIFICATION</scope>
    <source>
        <tissue evidence="4">Leaves</tissue>
    </source>
</reference>
<dbReference type="InterPro" id="IPR004314">
    <property type="entry name" value="Neprosin"/>
</dbReference>